<evidence type="ECO:0000256" key="6">
    <source>
        <dbReference type="ARBA" id="ARBA00023001"/>
    </source>
</evidence>
<evidence type="ECO:0000256" key="2">
    <source>
        <dbReference type="ARBA" id="ARBA00004613"/>
    </source>
</evidence>
<keyword evidence="10" id="KW-1015">Disulfide bond</keyword>
<evidence type="ECO:0000256" key="13">
    <source>
        <dbReference type="ARBA" id="ARBA00044502"/>
    </source>
</evidence>
<comment type="subcellular location">
    <subcellularLocation>
        <location evidence="2">Secreted</location>
    </subcellularLocation>
</comment>
<accession>A0AAN6Z1J1</accession>
<sequence>MYLNAATLALAFASGAAAHATMYGVWVNGVDQGDGRNVYIRSPNTNSPVKDLSSPNLVCNDNGAKAAGSFIQAAAGDTLSFEWYHNFRNDDIIDGSHKGPIITYIAPYTEGNGAQSIWTKIDEAGYDGSTWAVTKLIANKGKYDFKIPANLAAGRYLFRQEIIAHHESDTAYNVNPARGAQFYPSCVQVEVTGSGSAVPDQNFNFNTGYTYADPGIVFNLYASFSSYQIPGPKVWTGAGSGSSPAPSSAASPSSSSAAAATSTSVAAVSTTTAPSSVVVVPTTTAAASTTFVTSTAQPSPTKCPGRRRRRSTRRRL</sequence>
<evidence type="ECO:0000256" key="15">
    <source>
        <dbReference type="ARBA" id="ARBA00047174"/>
    </source>
</evidence>
<protein>
    <recommendedName>
        <fullName evidence="15">lytic cellulose monooxygenase (C4-dehydrogenating)</fullName>
        <ecNumber evidence="15">1.14.99.56</ecNumber>
    </recommendedName>
</protein>
<evidence type="ECO:0000256" key="1">
    <source>
        <dbReference type="ARBA" id="ARBA00001973"/>
    </source>
</evidence>
<evidence type="ECO:0000259" key="18">
    <source>
        <dbReference type="Pfam" id="PF03443"/>
    </source>
</evidence>
<comment type="caution">
    <text evidence="19">The sequence shown here is derived from an EMBL/GenBank/DDBJ whole genome shotgun (WGS) entry which is preliminary data.</text>
</comment>
<evidence type="ECO:0000256" key="5">
    <source>
        <dbReference type="ARBA" id="ARBA00022729"/>
    </source>
</evidence>
<keyword evidence="20" id="KW-1185">Reference proteome</keyword>
<keyword evidence="3" id="KW-0964">Secreted</keyword>
<keyword evidence="9 19" id="KW-0503">Monooxygenase</keyword>
<dbReference type="GO" id="GO:0004497">
    <property type="term" value="F:monooxygenase activity"/>
    <property type="evidence" value="ECO:0007669"/>
    <property type="project" value="UniProtKB-KW"/>
</dbReference>
<evidence type="ECO:0000256" key="16">
    <source>
        <dbReference type="SAM" id="MobiDB-lite"/>
    </source>
</evidence>
<dbReference type="RefSeq" id="XP_062644365.1">
    <property type="nucleotide sequence ID" value="XM_062785960.1"/>
</dbReference>
<dbReference type="Gene3D" id="2.70.50.70">
    <property type="match status" value="1"/>
</dbReference>
<feature type="signal peptide" evidence="17">
    <location>
        <begin position="1"/>
        <end position="18"/>
    </location>
</feature>
<reference evidence="19" key="2">
    <citation type="submission" date="2023-05" db="EMBL/GenBank/DDBJ databases">
        <authorList>
            <consortium name="Lawrence Berkeley National Laboratory"/>
            <person name="Steindorff A."/>
            <person name="Hensen N."/>
            <person name="Bonometti L."/>
            <person name="Westerberg I."/>
            <person name="Brannstrom I.O."/>
            <person name="Guillou S."/>
            <person name="Cros-Aarteil S."/>
            <person name="Calhoun S."/>
            <person name="Haridas S."/>
            <person name="Kuo A."/>
            <person name="Mondo S."/>
            <person name="Pangilinan J."/>
            <person name="Riley R."/>
            <person name="Labutti K."/>
            <person name="Andreopoulos B."/>
            <person name="Lipzen A."/>
            <person name="Chen C."/>
            <person name="Yanf M."/>
            <person name="Daum C."/>
            <person name="Ng V."/>
            <person name="Clum A."/>
            <person name="Ohm R."/>
            <person name="Martin F."/>
            <person name="Silar P."/>
            <person name="Natvig D."/>
            <person name="Lalanne C."/>
            <person name="Gautier V."/>
            <person name="Ament-Velasquez S.L."/>
            <person name="Kruys A."/>
            <person name="Hutchinson M.I."/>
            <person name="Powell A.J."/>
            <person name="Barry K."/>
            <person name="Miller A.N."/>
            <person name="Grigoriev I.V."/>
            <person name="Debuchy R."/>
            <person name="Gladieux P."/>
            <person name="Thoren M.H."/>
            <person name="Johannesson H."/>
        </authorList>
    </citation>
    <scope>NUCLEOTIDE SEQUENCE</scope>
    <source>
        <strain evidence="19">CBS 731.68</strain>
    </source>
</reference>
<gene>
    <name evidence="19" type="ORF">N657DRAFT_148726</name>
</gene>
<dbReference type="PANTHER" id="PTHR33353">
    <property type="entry name" value="PUTATIVE (AFU_ORTHOLOGUE AFUA_1G12560)-RELATED"/>
    <property type="match status" value="1"/>
</dbReference>
<evidence type="ECO:0000256" key="12">
    <source>
        <dbReference type="ARBA" id="ARBA00023326"/>
    </source>
</evidence>
<dbReference type="InterPro" id="IPR005103">
    <property type="entry name" value="AA9_LPMO"/>
</dbReference>
<comment type="cofactor">
    <cofactor evidence="1">
        <name>Cu(2+)</name>
        <dbReference type="ChEBI" id="CHEBI:29036"/>
    </cofactor>
</comment>
<evidence type="ECO:0000256" key="3">
    <source>
        <dbReference type="ARBA" id="ARBA00022525"/>
    </source>
</evidence>
<keyword evidence="11" id="KW-0119">Carbohydrate metabolism</keyword>
<evidence type="ECO:0000256" key="9">
    <source>
        <dbReference type="ARBA" id="ARBA00023033"/>
    </source>
</evidence>
<evidence type="ECO:0000256" key="11">
    <source>
        <dbReference type="ARBA" id="ARBA00023277"/>
    </source>
</evidence>
<dbReference type="PANTHER" id="PTHR33353:SF17">
    <property type="entry name" value="ENDO-BETA-1,4-GLUCANASE D"/>
    <property type="match status" value="1"/>
</dbReference>
<dbReference type="Proteomes" id="UP001302602">
    <property type="component" value="Unassembled WGS sequence"/>
</dbReference>
<evidence type="ECO:0000256" key="4">
    <source>
        <dbReference type="ARBA" id="ARBA00022723"/>
    </source>
</evidence>
<comment type="similarity">
    <text evidence="13">Belongs to the polysaccharide monooxygenase AA9 family.</text>
</comment>
<proteinExistence type="inferred from homology"/>
<dbReference type="GO" id="GO:0046872">
    <property type="term" value="F:metal ion binding"/>
    <property type="evidence" value="ECO:0007669"/>
    <property type="project" value="UniProtKB-KW"/>
</dbReference>
<feature type="domain" description="Auxiliary Activity family 9 catalytic" evidence="18">
    <location>
        <begin position="19"/>
        <end position="225"/>
    </location>
</feature>
<feature type="region of interest" description="Disordered" evidence="16">
    <location>
        <begin position="289"/>
        <end position="316"/>
    </location>
</feature>
<dbReference type="AlphaFoldDB" id="A0AAN6Z1J1"/>
<dbReference type="EMBL" id="MU853237">
    <property type="protein sequence ID" value="KAK4120594.1"/>
    <property type="molecule type" value="Genomic_DNA"/>
</dbReference>
<evidence type="ECO:0000313" key="20">
    <source>
        <dbReference type="Proteomes" id="UP001302602"/>
    </source>
</evidence>
<dbReference type="Pfam" id="PF03443">
    <property type="entry name" value="AA9"/>
    <property type="match status" value="1"/>
</dbReference>
<keyword evidence="12" id="KW-0624">Polysaccharide degradation</keyword>
<dbReference type="GO" id="GO:0005576">
    <property type="term" value="C:extracellular region"/>
    <property type="evidence" value="ECO:0007669"/>
    <property type="project" value="UniProtKB-SubCell"/>
</dbReference>
<evidence type="ECO:0000313" key="19">
    <source>
        <dbReference type="EMBL" id="KAK4120594.1"/>
    </source>
</evidence>
<feature type="compositionally biased region" description="Basic residues" evidence="16">
    <location>
        <begin position="304"/>
        <end position="316"/>
    </location>
</feature>
<evidence type="ECO:0000256" key="17">
    <source>
        <dbReference type="SAM" id="SignalP"/>
    </source>
</evidence>
<keyword evidence="6" id="KW-0136">Cellulose degradation</keyword>
<dbReference type="EC" id="1.14.99.56" evidence="15"/>
<dbReference type="InterPro" id="IPR049892">
    <property type="entry name" value="AA9"/>
</dbReference>
<comment type="catalytic activity">
    <reaction evidence="14">
        <text>[(1-&gt;4)-beta-D-glucosyl]n+m + reduced acceptor + O2 = 4-dehydro-beta-D-glucosyl-[(1-&gt;4)-beta-D-glucosyl]n-1 + [(1-&gt;4)-beta-D-glucosyl]m + acceptor + H2O.</text>
        <dbReference type="EC" id="1.14.99.56"/>
    </reaction>
</comment>
<evidence type="ECO:0000256" key="14">
    <source>
        <dbReference type="ARBA" id="ARBA00045077"/>
    </source>
</evidence>
<evidence type="ECO:0000256" key="7">
    <source>
        <dbReference type="ARBA" id="ARBA00023002"/>
    </source>
</evidence>
<name>A0AAN6Z1J1_9PEZI</name>
<organism evidence="19 20">
    <name type="scientific">Parathielavia appendiculata</name>
    <dbReference type="NCBI Taxonomy" id="2587402"/>
    <lineage>
        <taxon>Eukaryota</taxon>
        <taxon>Fungi</taxon>
        <taxon>Dikarya</taxon>
        <taxon>Ascomycota</taxon>
        <taxon>Pezizomycotina</taxon>
        <taxon>Sordariomycetes</taxon>
        <taxon>Sordariomycetidae</taxon>
        <taxon>Sordariales</taxon>
        <taxon>Chaetomiaceae</taxon>
        <taxon>Parathielavia</taxon>
    </lineage>
</organism>
<keyword evidence="7" id="KW-0560">Oxidoreductase</keyword>
<keyword evidence="4" id="KW-0479">Metal-binding</keyword>
<dbReference type="CDD" id="cd21175">
    <property type="entry name" value="LPMO_AA9"/>
    <property type="match status" value="1"/>
</dbReference>
<evidence type="ECO:0000256" key="10">
    <source>
        <dbReference type="ARBA" id="ARBA00023157"/>
    </source>
</evidence>
<reference evidence="19" key="1">
    <citation type="journal article" date="2023" name="Mol. Phylogenet. Evol.">
        <title>Genome-scale phylogeny and comparative genomics of the fungal order Sordariales.</title>
        <authorList>
            <person name="Hensen N."/>
            <person name="Bonometti L."/>
            <person name="Westerberg I."/>
            <person name="Brannstrom I.O."/>
            <person name="Guillou S."/>
            <person name="Cros-Aarteil S."/>
            <person name="Calhoun S."/>
            <person name="Haridas S."/>
            <person name="Kuo A."/>
            <person name="Mondo S."/>
            <person name="Pangilinan J."/>
            <person name="Riley R."/>
            <person name="LaButti K."/>
            <person name="Andreopoulos B."/>
            <person name="Lipzen A."/>
            <person name="Chen C."/>
            <person name="Yan M."/>
            <person name="Daum C."/>
            <person name="Ng V."/>
            <person name="Clum A."/>
            <person name="Steindorff A."/>
            <person name="Ohm R.A."/>
            <person name="Martin F."/>
            <person name="Silar P."/>
            <person name="Natvig D.O."/>
            <person name="Lalanne C."/>
            <person name="Gautier V."/>
            <person name="Ament-Velasquez S.L."/>
            <person name="Kruys A."/>
            <person name="Hutchinson M.I."/>
            <person name="Powell A.J."/>
            <person name="Barry K."/>
            <person name="Miller A.N."/>
            <person name="Grigoriev I.V."/>
            <person name="Debuchy R."/>
            <person name="Gladieux P."/>
            <person name="Hiltunen Thoren M."/>
            <person name="Johannesson H."/>
        </authorList>
    </citation>
    <scope>NUCLEOTIDE SEQUENCE</scope>
    <source>
        <strain evidence="19">CBS 731.68</strain>
    </source>
</reference>
<dbReference type="GO" id="GO:0030245">
    <property type="term" value="P:cellulose catabolic process"/>
    <property type="evidence" value="ECO:0007669"/>
    <property type="project" value="UniProtKB-KW"/>
</dbReference>
<keyword evidence="5 17" id="KW-0732">Signal</keyword>
<evidence type="ECO:0000256" key="8">
    <source>
        <dbReference type="ARBA" id="ARBA00023008"/>
    </source>
</evidence>
<dbReference type="GeneID" id="87822726"/>
<keyword evidence="8" id="KW-0186">Copper</keyword>
<feature type="chain" id="PRO_5043040358" description="lytic cellulose monooxygenase (C4-dehydrogenating)" evidence="17">
    <location>
        <begin position="19"/>
        <end position="316"/>
    </location>
</feature>